<dbReference type="Proteomes" id="UP000827986">
    <property type="component" value="Unassembled WGS sequence"/>
</dbReference>
<dbReference type="AlphaFoldDB" id="A0A9D3X3P8"/>
<gene>
    <name evidence="1" type="ORF">KIL84_007746</name>
</gene>
<comment type="caution">
    <text evidence="1">The sequence shown here is derived from an EMBL/GenBank/DDBJ whole genome shotgun (WGS) entry which is preliminary data.</text>
</comment>
<accession>A0A9D3X3P8</accession>
<evidence type="ECO:0000313" key="1">
    <source>
        <dbReference type="EMBL" id="KAH1172128.1"/>
    </source>
</evidence>
<name>A0A9D3X3P8_9SAUR</name>
<organism evidence="1 2">
    <name type="scientific">Mauremys mutica</name>
    <name type="common">yellowpond turtle</name>
    <dbReference type="NCBI Taxonomy" id="74926"/>
    <lineage>
        <taxon>Eukaryota</taxon>
        <taxon>Metazoa</taxon>
        <taxon>Chordata</taxon>
        <taxon>Craniata</taxon>
        <taxon>Vertebrata</taxon>
        <taxon>Euteleostomi</taxon>
        <taxon>Archelosauria</taxon>
        <taxon>Testudinata</taxon>
        <taxon>Testudines</taxon>
        <taxon>Cryptodira</taxon>
        <taxon>Durocryptodira</taxon>
        <taxon>Testudinoidea</taxon>
        <taxon>Geoemydidae</taxon>
        <taxon>Geoemydinae</taxon>
        <taxon>Mauremys</taxon>
    </lineage>
</organism>
<protein>
    <submittedName>
        <fullName evidence="1">Uncharacterized protein</fullName>
    </submittedName>
</protein>
<dbReference type="EMBL" id="JAHDVG010000483">
    <property type="protein sequence ID" value="KAH1172128.1"/>
    <property type="molecule type" value="Genomic_DNA"/>
</dbReference>
<reference evidence="1" key="1">
    <citation type="submission" date="2021-09" db="EMBL/GenBank/DDBJ databases">
        <title>The genome of Mauremys mutica provides insights into the evolution of semi-aquatic lifestyle.</title>
        <authorList>
            <person name="Gong S."/>
            <person name="Gao Y."/>
        </authorList>
    </citation>
    <scope>NUCLEOTIDE SEQUENCE</scope>
    <source>
        <strain evidence="1">MM-2020</strain>
        <tissue evidence="1">Muscle</tissue>
    </source>
</reference>
<proteinExistence type="predicted"/>
<sequence>MVPEQHLKKKIKSRLYYVSQFQNKHFTITSSRSSSFPRGDLRTRDKLGAAPLPHPCCSGYPCANRDLCWVGQD</sequence>
<evidence type="ECO:0000313" key="2">
    <source>
        <dbReference type="Proteomes" id="UP000827986"/>
    </source>
</evidence>
<keyword evidence="2" id="KW-1185">Reference proteome</keyword>